<dbReference type="Proteomes" id="UP000504634">
    <property type="component" value="Unplaced"/>
</dbReference>
<dbReference type="PANTHER" id="PTHR11728">
    <property type="entry name" value="GLYCEROL-3-PHOSPHATE DEHYDROGENASE"/>
    <property type="match status" value="1"/>
</dbReference>
<evidence type="ECO:0000256" key="6">
    <source>
        <dbReference type="ARBA" id="ARBA00023027"/>
    </source>
</evidence>
<comment type="pathway">
    <text evidence="1">Lipid metabolism.</text>
</comment>
<dbReference type="PROSITE" id="PS00957">
    <property type="entry name" value="NAD_G3PDH"/>
    <property type="match status" value="1"/>
</dbReference>
<evidence type="ECO:0000256" key="10">
    <source>
        <dbReference type="SAM" id="MobiDB-lite"/>
    </source>
</evidence>
<dbReference type="SUPFAM" id="SSF48179">
    <property type="entry name" value="6-phosphogluconate dehydrogenase C-terminal domain-like"/>
    <property type="match status" value="1"/>
</dbReference>
<feature type="compositionally biased region" description="Polar residues" evidence="10">
    <location>
        <begin position="610"/>
        <end position="643"/>
    </location>
</feature>
<evidence type="ECO:0000256" key="4">
    <source>
        <dbReference type="ARBA" id="ARBA00011738"/>
    </source>
</evidence>
<sequence>MAKKHKVCIIGAEPWGSAIATAVGINVLKHDFDTRVHMYVYDELVRSNYLSEVINEQHENIKYMPGIKLPENLIAVNDLIEAAGNADILIFATPQSFVRSYCNILAGNIKSSAYAISMVKGLDEVEAGDIELYSHTISKQLQIPCYSMMCASCAMEMAQGKLCEITIGCNNAAHAHQLTTMFQTTNCKVVTIDDVDGVELCGTLKDIIALGAGLIDGLRLGDNARVAALHLGLKEMMRFIKTFYPGTKLSTFFESCGIAHSIASCYCNKNVRFAKNFVMSGKTMQELEASVMNGRQLPGPVVAAGVNAFLKNNDKEDGFPLFTAIHRICQNEIPPDSIIDAVRNHPDLSGCTITKMLDKELNDQQKASDVTMESRSFEEDAEANVELPETRQLWRSFYACQPQRIDTTTENVEPVESQSSWKYLAQEQEQQESPAGTVELAFQTNPKPNEAQICITLSADLAKESAASTLAKGNIGDESHKMNEPLSLQQKKQLSTDHTSNNAQWFEKMESYDFTDVEPTYAEARVPDWLADNEWRAENKEDEGEYMLNNENETNEEVSPVHEALMSPSGDGECQSLGAGLAKLVENHVKPYNKQQQFQSMNVRARNRPQPKTTKQVEKQSNNMESNAQSSSDAKLNKANSLSKETDTPRDHKVSANKLEVSKKPIDTELEKNPNTTAIEKKDPQQGQRDVNSLPSDYNVSAKLQEVSPVIESTKSTPICVDREMEAQGSSSSEQVPANTGPQVLYEQSNMINMRLGDYEPQLFCVSESMHLKETDAIGKVLEDMSKGHVIEGATDAIDKSMKPKAESDSFSQHGNIPSSSGDSNNNSMDNAKTIEPGVELLYDDVQIESSIADTFADNEGLKSLKSNEKETLVALESWQQESLDSTDQKLEQQERVTETAVNAHSTEPVEGLYEGRSDAKLSEQQHHLSSPVERSEFEEVDVEPKHDNEVPSNYLGQNLEYSDQQDYQHALSHDSLEQSEESVTQTMRFENKEDWQSETIEDTHQTTVNLETAEELQEQQPEESEFHYYSIDKPGDQSTRHKKVEEHEWDWLTFNKNFDSEGNAINTTEEDAHFEQYMKEEQEIQPKGPSIAQQLYMSEEQDNVLQDPSTQEQEKQLVLNENFDFEQNYDPDKHNFLPQPVYNKNKRSAQEPGIPTPVPQPRTAPTEPGTPTHINQPISVPPPAPKQQPPQPQQPAHRNEPIQLDSEQPDTQFKDKQINYVTRTLQRLLNKGFHAPIEEDTQEQAANVSFKGDNPYIGSPRLPTEPETIETYQPGLDTDIAPRRKVLMKPPFNPPINPRMRTPRPPFDGRDHEFHTMAYRPPPNLIVPAVVRSRPVTPAVTPFRHTANLIHQPTRSILPPSVIRCPTLTKILCAVQLSFLAVLLARYQKK</sequence>
<dbReference type="Gene3D" id="1.10.1040.10">
    <property type="entry name" value="N-(1-d-carboxylethyl)-l-norvaline Dehydrogenase, domain 2"/>
    <property type="match status" value="1"/>
</dbReference>
<evidence type="ECO:0000256" key="8">
    <source>
        <dbReference type="RuleBase" id="RU000437"/>
    </source>
</evidence>
<dbReference type="Pfam" id="PF01210">
    <property type="entry name" value="NAD_Gly3P_dh_N"/>
    <property type="match status" value="1"/>
</dbReference>
<feature type="compositionally biased region" description="Basic and acidic residues" evidence="10">
    <location>
        <begin position="797"/>
        <end position="808"/>
    </location>
</feature>
<comment type="pathway">
    <text evidence="2">Phospholipid metabolism; alpha-glycerophosphate cycle.</text>
</comment>
<evidence type="ECO:0000313" key="14">
    <source>
        <dbReference type="RefSeq" id="XP_030369252.1"/>
    </source>
</evidence>
<dbReference type="NCBIfam" id="TIGR03376">
    <property type="entry name" value="glycerol3P_DH"/>
    <property type="match status" value="1"/>
</dbReference>
<dbReference type="GO" id="GO:0141152">
    <property type="term" value="F:glycerol-3-phosphate dehydrogenase (NAD+) activity"/>
    <property type="evidence" value="ECO:0007669"/>
    <property type="project" value="UniProtKB-UniRule"/>
</dbReference>
<feature type="compositionally biased region" description="Polar residues" evidence="10">
    <location>
        <begin position="593"/>
        <end position="602"/>
    </location>
</feature>
<dbReference type="InterPro" id="IPR008927">
    <property type="entry name" value="6-PGluconate_DH-like_C_sf"/>
</dbReference>
<evidence type="ECO:0000313" key="13">
    <source>
        <dbReference type="Proteomes" id="UP000504634"/>
    </source>
</evidence>
<reference evidence="14" key="1">
    <citation type="submission" date="2025-08" db="UniProtKB">
        <authorList>
            <consortium name="RefSeq"/>
        </authorList>
    </citation>
    <scope>IDENTIFICATION</scope>
    <source>
        <strain evidence="14">11010-0011.00</strain>
        <tissue evidence="14">Whole body</tissue>
    </source>
</reference>
<dbReference type="OrthoDB" id="10263760at2759"/>
<evidence type="ECO:0000256" key="2">
    <source>
        <dbReference type="ARBA" id="ARBA00005192"/>
    </source>
</evidence>
<dbReference type="GO" id="GO:0005975">
    <property type="term" value="P:carbohydrate metabolic process"/>
    <property type="evidence" value="ECO:0007669"/>
    <property type="project" value="InterPro"/>
</dbReference>
<feature type="region of interest" description="Disordered" evidence="10">
    <location>
        <begin position="1080"/>
        <end position="1115"/>
    </location>
</feature>
<dbReference type="GO" id="GO:0006650">
    <property type="term" value="P:glycerophospholipid metabolic process"/>
    <property type="evidence" value="ECO:0007669"/>
    <property type="project" value="UniProtKB-UniPathway"/>
</dbReference>
<dbReference type="EC" id="1.1.1.8" evidence="9"/>
<comment type="similarity">
    <text evidence="3 8">Belongs to the NAD-dependent glycerol-3-phosphate dehydrogenase family.</text>
</comment>
<comment type="catalytic activity">
    <reaction evidence="7 9">
        <text>sn-glycerol 3-phosphate + NAD(+) = dihydroxyacetone phosphate + NADH + H(+)</text>
        <dbReference type="Rhea" id="RHEA:11092"/>
        <dbReference type="ChEBI" id="CHEBI:15378"/>
        <dbReference type="ChEBI" id="CHEBI:57540"/>
        <dbReference type="ChEBI" id="CHEBI:57597"/>
        <dbReference type="ChEBI" id="CHEBI:57642"/>
        <dbReference type="ChEBI" id="CHEBI:57945"/>
        <dbReference type="EC" id="1.1.1.8"/>
    </reaction>
</comment>
<dbReference type="Gene3D" id="3.40.50.720">
    <property type="entry name" value="NAD(P)-binding Rossmann-like Domain"/>
    <property type="match status" value="1"/>
</dbReference>
<feature type="compositionally biased region" description="Basic and acidic residues" evidence="10">
    <location>
        <begin position="644"/>
        <end position="672"/>
    </location>
</feature>
<feature type="compositionally biased region" description="Polar residues" evidence="10">
    <location>
        <begin position="685"/>
        <end position="695"/>
    </location>
</feature>
<feature type="domain" description="Glycerol-3-phosphate dehydrogenase NAD-dependent C-terminal" evidence="12">
    <location>
        <begin position="194"/>
        <end position="339"/>
    </location>
</feature>
<feature type="domain" description="Glycerol-3-phosphate dehydrogenase NAD-dependent N-terminal" evidence="11">
    <location>
        <begin position="6"/>
        <end position="174"/>
    </location>
</feature>
<feature type="region of interest" description="Disordered" evidence="10">
    <location>
        <begin position="1127"/>
        <end position="1200"/>
    </location>
</feature>
<dbReference type="Pfam" id="PF07479">
    <property type="entry name" value="NAD_Gly3P_dh_C"/>
    <property type="match status" value="1"/>
</dbReference>
<dbReference type="InterPro" id="IPR013328">
    <property type="entry name" value="6PGD_dom2"/>
</dbReference>
<dbReference type="FunFam" id="1.10.1040.10:FF:000004">
    <property type="entry name" value="Glycerol-3-phosphate dehydrogenase [NAD(+)]"/>
    <property type="match status" value="1"/>
</dbReference>
<evidence type="ECO:0000259" key="11">
    <source>
        <dbReference type="Pfam" id="PF01210"/>
    </source>
</evidence>
<dbReference type="UniPathway" id="UPA00086"/>
<comment type="subunit">
    <text evidence="4">Homodimer.</text>
</comment>
<feature type="compositionally biased region" description="Low complexity" evidence="10">
    <location>
        <begin position="815"/>
        <end position="831"/>
    </location>
</feature>
<dbReference type="GO" id="GO:0042803">
    <property type="term" value="F:protein homodimerization activity"/>
    <property type="evidence" value="ECO:0007669"/>
    <property type="project" value="InterPro"/>
</dbReference>
<gene>
    <name evidence="14" type="primary">LOC115620243</name>
</gene>
<dbReference type="GO" id="GO:0051287">
    <property type="term" value="F:NAD binding"/>
    <property type="evidence" value="ECO:0007669"/>
    <property type="project" value="UniProtKB-UniRule"/>
</dbReference>
<dbReference type="GO" id="GO:0046168">
    <property type="term" value="P:glycerol-3-phosphate catabolic process"/>
    <property type="evidence" value="ECO:0007669"/>
    <property type="project" value="UniProtKB-UniRule"/>
</dbReference>
<feature type="region of interest" description="Disordered" evidence="10">
    <location>
        <begin position="593"/>
        <end position="695"/>
    </location>
</feature>
<accession>A0A6J2T2Z5</accession>
<name>A0A6J2T2Z5_DROLE</name>
<protein>
    <recommendedName>
        <fullName evidence="9">Glycerol-3-phosphate dehydrogenase [NAD(+)]</fullName>
        <ecNumber evidence="9">1.1.1.8</ecNumber>
    </recommendedName>
</protein>
<evidence type="ECO:0000256" key="3">
    <source>
        <dbReference type="ARBA" id="ARBA00011009"/>
    </source>
</evidence>
<dbReference type="PANTHER" id="PTHR11728:SF8">
    <property type="entry name" value="GLYCEROL-3-PHOSPHATE DEHYDROGENASE [NAD(+)]-RELATED"/>
    <property type="match status" value="1"/>
</dbReference>
<keyword evidence="5 8" id="KW-0560">Oxidoreductase</keyword>
<proteinExistence type="inferred from homology"/>
<organism evidence="13 14">
    <name type="scientific">Drosophila lebanonensis</name>
    <name type="common">Fruit fly</name>
    <name type="synonym">Scaptodrosophila lebanonensis</name>
    <dbReference type="NCBI Taxonomy" id="7225"/>
    <lineage>
        <taxon>Eukaryota</taxon>
        <taxon>Metazoa</taxon>
        <taxon>Ecdysozoa</taxon>
        <taxon>Arthropoda</taxon>
        <taxon>Hexapoda</taxon>
        <taxon>Insecta</taxon>
        <taxon>Pterygota</taxon>
        <taxon>Neoptera</taxon>
        <taxon>Endopterygota</taxon>
        <taxon>Diptera</taxon>
        <taxon>Brachycera</taxon>
        <taxon>Muscomorpha</taxon>
        <taxon>Ephydroidea</taxon>
        <taxon>Drosophilidae</taxon>
        <taxon>Scaptodrosophila</taxon>
    </lineage>
</organism>
<evidence type="ECO:0000256" key="7">
    <source>
        <dbReference type="ARBA" id="ARBA00048683"/>
    </source>
</evidence>
<dbReference type="GeneID" id="115620243"/>
<feature type="compositionally biased region" description="Pro residues" evidence="10">
    <location>
        <begin position="1180"/>
        <end position="1194"/>
    </location>
</feature>
<feature type="compositionally biased region" description="Basic and acidic residues" evidence="10">
    <location>
        <begin position="934"/>
        <end position="950"/>
    </location>
</feature>
<dbReference type="CTD" id="42624"/>
<dbReference type="RefSeq" id="XP_030369252.1">
    <property type="nucleotide sequence ID" value="XM_030513392.1"/>
</dbReference>
<keyword evidence="13" id="KW-1185">Reference proteome</keyword>
<dbReference type="InterPro" id="IPR006168">
    <property type="entry name" value="G3P_DH_NAD-dep"/>
</dbReference>
<dbReference type="InterPro" id="IPR017751">
    <property type="entry name" value="G3P_DH_NAD-dep_euk"/>
</dbReference>
<dbReference type="GO" id="GO:0005829">
    <property type="term" value="C:cytosol"/>
    <property type="evidence" value="ECO:0007669"/>
    <property type="project" value="TreeGrafter"/>
</dbReference>
<feature type="region of interest" description="Disordered" evidence="10">
    <location>
        <begin position="920"/>
        <end position="955"/>
    </location>
</feature>
<dbReference type="InterPro" id="IPR011128">
    <property type="entry name" value="G3P_DH_NAD-dep_N"/>
</dbReference>
<dbReference type="InterPro" id="IPR006109">
    <property type="entry name" value="G3P_DH_NAD-dep_C"/>
</dbReference>
<dbReference type="SUPFAM" id="SSF51735">
    <property type="entry name" value="NAD(P)-binding Rossmann-fold domains"/>
    <property type="match status" value="1"/>
</dbReference>
<evidence type="ECO:0000259" key="12">
    <source>
        <dbReference type="Pfam" id="PF07479"/>
    </source>
</evidence>
<dbReference type="PRINTS" id="PR00077">
    <property type="entry name" value="GPDHDRGNASE"/>
</dbReference>
<dbReference type="InterPro" id="IPR036291">
    <property type="entry name" value="NAD(P)-bd_dom_sf"/>
</dbReference>
<feature type="region of interest" description="Disordered" evidence="10">
    <location>
        <begin position="796"/>
        <end position="832"/>
    </location>
</feature>
<keyword evidence="6 8" id="KW-0520">NAD</keyword>
<evidence type="ECO:0000256" key="9">
    <source>
        <dbReference type="RuleBase" id="RU361243"/>
    </source>
</evidence>
<evidence type="ECO:0000256" key="1">
    <source>
        <dbReference type="ARBA" id="ARBA00005189"/>
    </source>
</evidence>
<evidence type="ECO:0000256" key="5">
    <source>
        <dbReference type="ARBA" id="ARBA00023002"/>
    </source>
</evidence>